<dbReference type="SUPFAM" id="SSF49899">
    <property type="entry name" value="Concanavalin A-like lectins/glucanases"/>
    <property type="match status" value="1"/>
</dbReference>
<dbReference type="Gene3D" id="2.60.120.200">
    <property type="match status" value="1"/>
</dbReference>
<dbReference type="PANTHER" id="PTHR23282:SF142">
    <property type="entry name" value="MAM DOMAIN-CONTAINING PROTEIN"/>
    <property type="match status" value="1"/>
</dbReference>
<dbReference type="SMART" id="SM00137">
    <property type="entry name" value="MAM"/>
    <property type="match status" value="1"/>
</dbReference>
<name>A0ABN8ST20_9CNID</name>
<protein>
    <recommendedName>
        <fullName evidence="1">MAM domain-containing protein</fullName>
    </recommendedName>
</protein>
<organism evidence="2 3">
    <name type="scientific">Porites evermanni</name>
    <dbReference type="NCBI Taxonomy" id="104178"/>
    <lineage>
        <taxon>Eukaryota</taxon>
        <taxon>Metazoa</taxon>
        <taxon>Cnidaria</taxon>
        <taxon>Anthozoa</taxon>
        <taxon>Hexacorallia</taxon>
        <taxon>Scleractinia</taxon>
        <taxon>Fungiina</taxon>
        <taxon>Poritidae</taxon>
        <taxon>Porites</taxon>
    </lineage>
</organism>
<evidence type="ECO:0000313" key="2">
    <source>
        <dbReference type="EMBL" id="CAH3194704.1"/>
    </source>
</evidence>
<comment type="caution">
    <text evidence="2">The sequence shown here is derived from an EMBL/GenBank/DDBJ whole genome shotgun (WGS) entry which is preliminary data.</text>
</comment>
<dbReference type="InterPro" id="IPR013320">
    <property type="entry name" value="ConA-like_dom_sf"/>
</dbReference>
<evidence type="ECO:0000259" key="1">
    <source>
        <dbReference type="PROSITE" id="PS50060"/>
    </source>
</evidence>
<feature type="domain" description="MAM" evidence="1">
    <location>
        <begin position="106"/>
        <end position="266"/>
    </location>
</feature>
<proteinExistence type="predicted"/>
<dbReference type="InterPro" id="IPR051560">
    <property type="entry name" value="MAM_domain-containing"/>
</dbReference>
<evidence type="ECO:0000313" key="3">
    <source>
        <dbReference type="Proteomes" id="UP001159427"/>
    </source>
</evidence>
<reference evidence="2 3" key="1">
    <citation type="submission" date="2022-05" db="EMBL/GenBank/DDBJ databases">
        <authorList>
            <consortium name="Genoscope - CEA"/>
            <person name="William W."/>
        </authorList>
    </citation>
    <scope>NUCLEOTIDE SEQUENCE [LARGE SCALE GENOMIC DNA]</scope>
</reference>
<keyword evidence="3" id="KW-1185">Reference proteome</keyword>
<gene>
    <name evidence="2" type="ORF">PEVE_00028435</name>
</gene>
<dbReference type="InterPro" id="IPR000998">
    <property type="entry name" value="MAM_dom"/>
</dbReference>
<dbReference type="PROSITE" id="PS50060">
    <property type="entry name" value="MAM_2"/>
    <property type="match status" value="1"/>
</dbReference>
<dbReference type="EMBL" id="CALNXI010003944">
    <property type="protein sequence ID" value="CAH3194704.1"/>
    <property type="molecule type" value="Genomic_DNA"/>
</dbReference>
<dbReference type="PANTHER" id="PTHR23282">
    <property type="entry name" value="APICAL ENDOSOMAL GLYCOPROTEIN PRECURSOR"/>
    <property type="match status" value="1"/>
</dbReference>
<accession>A0ABN8ST20</accession>
<dbReference type="CDD" id="cd06263">
    <property type="entry name" value="MAM"/>
    <property type="match status" value="1"/>
</dbReference>
<dbReference type="Pfam" id="PF00629">
    <property type="entry name" value="MAM"/>
    <property type="match status" value="1"/>
</dbReference>
<dbReference type="Proteomes" id="UP001159427">
    <property type="component" value="Unassembled WGS sequence"/>
</dbReference>
<sequence>MKKEGLPTFSSSALRSPFLEFINIIKIAELERKTCLDSKMDDTKTMITVLFIIFPMLIKVQQALNLKEYYSNYINRKKNKINEKLERARKAVDEFVIEIEASCEEFTCNFDVSLCGFEQGTDDKFNWTRHKGNTPSSGTGPSFDHTTGDMTGYFVYIEASSPRKRGDNAKLYSPPLTFPGHMCLEFYYEGLNGTLYYHMSGAAIGSLKVTVNEKVVFSRSGDREDKWYKASINVSAIVGWHRVTFEGVRGDIAIDDFSLTAGSCAFSK</sequence>